<feature type="non-terminal residue" evidence="2">
    <location>
        <position position="1"/>
    </location>
</feature>
<feature type="region of interest" description="Disordered" evidence="1">
    <location>
        <begin position="281"/>
        <end position="338"/>
    </location>
</feature>
<protein>
    <submittedName>
        <fullName evidence="2">Uncharacterized protein</fullName>
    </submittedName>
</protein>
<organism evidence="2 3">
    <name type="scientific">Prorocentrum cordatum</name>
    <dbReference type="NCBI Taxonomy" id="2364126"/>
    <lineage>
        <taxon>Eukaryota</taxon>
        <taxon>Sar</taxon>
        <taxon>Alveolata</taxon>
        <taxon>Dinophyceae</taxon>
        <taxon>Prorocentrales</taxon>
        <taxon>Prorocentraceae</taxon>
        <taxon>Prorocentrum</taxon>
    </lineage>
</organism>
<sequence>ENTGRRDIEEIKKHTAIILKVPRGIGQKPLELVLAQVAAQKPEWKLKKGEVKPWGTSMAKRLRAMRRDVDQALIKQRSMDRDVPEWLQPFVEDADDDAELPNPDHYAFKYDAELQVAQRQKRLPNDTLGAAESSLALKVDPGAEPTDNVVAHWSDEMAWTIPTLTNIQLKAMRDSAEPTSQKSLTHFAIENEDGEMWKILQKNQRNISMLCVMKGAQQKLQLVVTDITSEKGQEDILNGMIDICKRMSTYKLEKDDAEVEKVVLKKRIKKVEDAEAEVAAGAAKSGGAAGSDAASGAWTPSGAKRKLSPTSQEKAPPMKRPAAASELASKDGYPDGECAAETFDAKPIVAASGGLAGEVAWRDAKQEGKSE</sequence>
<gene>
    <name evidence="2" type="ORF">PCOR1329_LOCUS23699</name>
</gene>
<feature type="compositionally biased region" description="Low complexity" evidence="1">
    <location>
        <begin position="281"/>
        <end position="297"/>
    </location>
</feature>
<comment type="caution">
    <text evidence="2">The sequence shown here is derived from an EMBL/GenBank/DDBJ whole genome shotgun (WGS) entry which is preliminary data.</text>
</comment>
<keyword evidence="3" id="KW-1185">Reference proteome</keyword>
<reference evidence="2" key="1">
    <citation type="submission" date="2023-10" db="EMBL/GenBank/DDBJ databases">
        <authorList>
            <person name="Chen Y."/>
            <person name="Shah S."/>
            <person name="Dougan E. K."/>
            <person name="Thang M."/>
            <person name="Chan C."/>
        </authorList>
    </citation>
    <scope>NUCLEOTIDE SEQUENCE [LARGE SCALE GENOMIC DNA]</scope>
</reference>
<evidence type="ECO:0000313" key="3">
    <source>
        <dbReference type="Proteomes" id="UP001189429"/>
    </source>
</evidence>
<evidence type="ECO:0000256" key="1">
    <source>
        <dbReference type="SAM" id="MobiDB-lite"/>
    </source>
</evidence>
<feature type="non-terminal residue" evidence="2">
    <location>
        <position position="371"/>
    </location>
</feature>
<evidence type="ECO:0000313" key="2">
    <source>
        <dbReference type="EMBL" id="CAK0822767.1"/>
    </source>
</evidence>
<accession>A0ABN9S012</accession>
<proteinExistence type="predicted"/>
<name>A0ABN9S012_9DINO</name>
<dbReference type="Proteomes" id="UP001189429">
    <property type="component" value="Unassembled WGS sequence"/>
</dbReference>
<dbReference type="EMBL" id="CAUYUJ010008063">
    <property type="protein sequence ID" value="CAK0822767.1"/>
    <property type="molecule type" value="Genomic_DNA"/>
</dbReference>